<dbReference type="Pfam" id="PF13531">
    <property type="entry name" value="SBP_bac_11"/>
    <property type="match status" value="1"/>
</dbReference>
<dbReference type="GO" id="GO:0015689">
    <property type="term" value="P:molybdate ion transport"/>
    <property type="evidence" value="ECO:0007669"/>
    <property type="project" value="InterPro"/>
</dbReference>
<feature type="binding site" evidence="4">
    <location>
        <position position="195"/>
    </location>
    <ligand>
        <name>molybdate</name>
        <dbReference type="ChEBI" id="CHEBI:36264"/>
    </ligand>
</feature>
<keyword evidence="3 5" id="KW-0732">Signal</keyword>
<evidence type="ECO:0000256" key="1">
    <source>
        <dbReference type="ARBA" id="ARBA00009175"/>
    </source>
</evidence>
<dbReference type="AlphaFoldDB" id="A0A931LTE6"/>
<dbReference type="PIRSF" id="PIRSF004846">
    <property type="entry name" value="ModA"/>
    <property type="match status" value="1"/>
</dbReference>
<sequence>MRKRILGALLAATLLPGSGMAQRSGEVIEVYAAASLRDVLADIKKKKEASNRLRVELSFGGSQDLAQRFLLGSRHGTVFISADERQMKRVVDAKIFRPDHVRAIATNTGSVVVSRRARGRIRKLRDLSKPGLLLAIAGKEVPAGRVALEMIHRASATYGRSWERRVLANVVTRETDVRAVLAKVRLGEADAGFVYVTDALSAKGKVIALEVPSQFRASTTYLAASGNGSRSSGYVFVSTLARPNLQAFFRRYGFGPPPSKWP</sequence>
<dbReference type="NCBIfam" id="TIGR01256">
    <property type="entry name" value="modA"/>
    <property type="match status" value="1"/>
</dbReference>
<reference evidence="6" key="1">
    <citation type="submission" date="2020-07" db="EMBL/GenBank/DDBJ databases">
        <title>Huge and variable diversity of episymbiotic CPR bacteria and DPANN archaea in groundwater ecosystems.</title>
        <authorList>
            <person name="He C.Y."/>
            <person name="Keren R."/>
            <person name="Whittaker M."/>
            <person name="Farag I.F."/>
            <person name="Doudna J."/>
            <person name="Cate J.H.D."/>
            <person name="Banfield J.F."/>
        </authorList>
    </citation>
    <scope>NUCLEOTIDE SEQUENCE</scope>
    <source>
        <strain evidence="6">NC_groundwater_17_Pr7_B-0.1um_64_12</strain>
    </source>
</reference>
<evidence type="ECO:0000256" key="4">
    <source>
        <dbReference type="PIRSR" id="PIRSR004846-1"/>
    </source>
</evidence>
<comment type="similarity">
    <text evidence="1">Belongs to the bacterial solute-binding protein ModA family.</text>
</comment>
<evidence type="ECO:0000256" key="3">
    <source>
        <dbReference type="ARBA" id="ARBA00022729"/>
    </source>
</evidence>
<dbReference type="Proteomes" id="UP000727962">
    <property type="component" value="Unassembled WGS sequence"/>
</dbReference>
<feature type="binding site" evidence="4">
    <location>
        <position position="143"/>
    </location>
    <ligand>
        <name>molybdate</name>
        <dbReference type="ChEBI" id="CHEBI:36264"/>
    </ligand>
</feature>
<evidence type="ECO:0000313" key="7">
    <source>
        <dbReference type="Proteomes" id="UP000727962"/>
    </source>
</evidence>
<dbReference type="EMBL" id="JACOSL010000013">
    <property type="protein sequence ID" value="MBI1755844.1"/>
    <property type="molecule type" value="Genomic_DNA"/>
</dbReference>
<proteinExistence type="inferred from homology"/>
<feature type="binding site" evidence="4">
    <location>
        <position position="177"/>
    </location>
    <ligand>
        <name>molybdate</name>
        <dbReference type="ChEBI" id="CHEBI:36264"/>
    </ligand>
</feature>
<feature type="signal peptide" evidence="5">
    <location>
        <begin position="1"/>
        <end position="21"/>
    </location>
</feature>
<feature type="binding site" evidence="4">
    <location>
        <position position="35"/>
    </location>
    <ligand>
        <name>molybdate</name>
        <dbReference type="ChEBI" id="CHEBI:36264"/>
    </ligand>
</feature>
<keyword evidence="4" id="KW-0500">Molybdenum</keyword>
<name>A0A931LTE6_FIMGI</name>
<evidence type="ECO:0000256" key="5">
    <source>
        <dbReference type="SAM" id="SignalP"/>
    </source>
</evidence>
<accession>A0A931LTE6</accession>
<dbReference type="GO" id="GO:0030973">
    <property type="term" value="F:molybdate ion binding"/>
    <property type="evidence" value="ECO:0007669"/>
    <property type="project" value="TreeGrafter"/>
</dbReference>
<feature type="chain" id="PRO_5037021712" evidence="5">
    <location>
        <begin position="22"/>
        <end position="262"/>
    </location>
</feature>
<dbReference type="InterPro" id="IPR050682">
    <property type="entry name" value="ModA/WtpA"/>
</dbReference>
<evidence type="ECO:0000256" key="2">
    <source>
        <dbReference type="ARBA" id="ARBA00022723"/>
    </source>
</evidence>
<protein>
    <submittedName>
        <fullName evidence="6">Molybdate ABC transporter substrate-binding protein</fullName>
    </submittedName>
</protein>
<organism evidence="6 7">
    <name type="scientific">Fimbriimonas ginsengisoli</name>
    <dbReference type="NCBI Taxonomy" id="1005039"/>
    <lineage>
        <taxon>Bacteria</taxon>
        <taxon>Bacillati</taxon>
        <taxon>Armatimonadota</taxon>
        <taxon>Fimbriimonadia</taxon>
        <taxon>Fimbriimonadales</taxon>
        <taxon>Fimbriimonadaceae</taxon>
        <taxon>Fimbriimonas</taxon>
    </lineage>
</organism>
<dbReference type="PANTHER" id="PTHR30632">
    <property type="entry name" value="MOLYBDATE-BINDING PERIPLASMIC PROTEIN"/>
    <property type="match status" value="1"/>
</dbReference>
<dbReference type="PANTHER" id="PTHR30632:SF0">
    <property type="entry name" value="SULFATE-BINDING PROTEIN"/>
    <property type="match status" value="1"/>
</dbReference>
<dbReference type="GO" id="GO:0046872">
    <property type="term" value="F:metal ion binding"/>
    <property type="evidence" value="ECO:0007669"/>
    <property type="project" value="UniProtKB-KW"/>
</dbReference>
<dbReference type="SUPFAM" id="SSF53850">
    <property type="entry name" value="Periplasmic binding protein-like II"/>
    <property type="match status" value="1"/>
</dbReference>
<keyword evidence="2 4" id="KW-0479">Metal-binding</keyword>
<comment type="caution">
    <text evidence="6">The sequence shown here is derived from an EMBL/GenBank/DDBJ whole genome shotgun (WGS) entry which is preliminary data.</text>
</comment>
<gene>
    <name evidence="6" type="primary">modA</name>
    <name evidence="6" type="ORF">HYR64_01900</name>
</gene>
<dbReference type="Gene3D" id="3.40.190.10">
    <property type="entry name" value="Periplasmic binding protein-like II"/>
    <property type="match status" value="2"/>
</dbReference>
<dbReference type="InterPro" id="IPR005950">
    <property type="entry name" value="ModA"/>
</dbReference>
<evidence type="ECO:0000313" key="6">
    <source>
        <dbReference type="EMBL" id="MBI1755844.1"/>
    </source>
</evidence>
<feature type="binding site" evidence="4">
    <location>
        <position position="62"/>
    </location>
    <ligand>
        <name>molybdate</name>
        <dbReference type="ChEBI" id="CHEBI:36264"/>
    </ligand>
</feature>